<evidence type="ECO:0000313" key="2">
    <source>
        <dbReference type="Proteomes" id="UP001292913"/>
    </source>
</evidence>
<evidence type="ECO:0000313" key="1">
    <source>
        <dbReference type="EMBL" id="MDY7256708.1"/>
    </source>
</evidence>
<dbReference type="RefSeq" id="WP_148366734.1">
    <property type="nucleotide sequence ID" value="NZ_JARZAK010000001.1"/>
</dbReference>
<protein>
    <recommendedName>
        <fullName evidence="3">DUF4369 domain-containing protein</fullName>
    </recommendedName>
</protein>
<dbReference type="EMBL" id="JARZAK010000001">
    <property type="protein sequence ID" value="MDY7256708.1"/>
    <property type="molecule type" value="Genomic_DNA"/>
</dbReference>
<organism evidence="1 2">
    <name type="scientific">Bacteroides vicugnae</name>
    <dbReference type="NCBI Taxonomy" id="3037989"/>
    <lineage>
        <taxon>Bacteria</taxon>
        <taxon>Pseudomonadati</taxon>
        <taxon>Bacteroidota</taxon>
        <taxon>Bacteroidia</taxon>
        <taxon>Bacteroidales</taxon>
        <taxon>Bacteroidaceae</taxon>
        <taxon>Bacteroides</taxon>
    </lineage>
</organism>
<reference evidence="1 2" key="1">
    <citation type="submission" date="2023-04" db="EMBL/GenBank/DDBJ databases">
        <title>Bacteroides pacosi sp. nov., isolated from the fecal material of an alpaca.</title>
        <authorList>
            <person name="Miller S."/>
            <person name="Hendry M."/>
            <person name="King J."/>
            <person name="Sankaranarayanan K."/>
            <person name="Lawson P.A."/>
        </authorList>
    </citation>
    <scope>NUCLEOTIDE SEQUENCE [LARGE SCALE GENOMIC DNA]</scope>
    <source>
        <strain evidence="1 2">A2-P53</strain>
    </source>
</reference>
<sequence length="118" mass="13295">MMKTKYFLLIMLVGIVSCKDINPFKKELVLDETKEIVLNGTYISDSDRALYQSFTFKGNSTVVIKDGIFGFDFATSYEKDGNLIRIKTDQSDLLLEIVTPDSLVGEGFAKGSFKKVYK</sequence>
<keyword evidence="2" id="KW-1185">Reference proteome</keyword>
<dbReference type="PROSITE" id="PS51257">
    <property type="entry name" value="PROKAR_LIPOPROTEIN"/>
    <property type="match status" value="1"/>
</dbReference>
<accession>A0ABU5HKI9</accession>
<comment type="caution">
    <text evidence="1">The sequence shown here is derived from an EMBL/GenBank/DDBJ whole genome shotgun (WGS) entry which is preliminary data.</text>
</comment>
<proteinExistence type="predicted"/>
<dbReference type="Proteomes" id="UP001292913">
    <property type="component" value="Unassembled WGS sequence"/>
</dbReference>
<name>A0ABU5HKI9_9BACE</name>
<gene>
    <name evidence="1" type="ORF">QHG74_03155</name>
</gene>
<evidence type="ECO:0008006" key="3">
    <source>
        <dbReference type="Google" id="ProtNLM"/>
    </source>
</evidence>